<dbReference type="GO" id="GO:0046872">
    <property type="term" value="F:metal ion binding"/>
    <property type="evidence" value="ECO:0007669"/>
    <property type="project" value="UniProtKB-KW"/>
</dbReference>
<feature type="active site" evidence="8">
    <location>
        <position position="304"/>
    </location>
</feature>
<keyword evidence="6 12" id="KW-1133">Transmembrane helix</keyword>
<comment type="similarity">
    <text evidence="3">Belongs to the LTA synthase family.</text>
</comment>
<feature type="binding site" evidence="10">
    <location>
        <position position="480"/>
    </location>
    <ligand>
        <name>Mn(2+)</name>
        <dbReference type="ChEBI" id="CHEBI:29035"/>
    </ligand>
</feature>
<protein>
    <recommendedName>
        <fullName evidence="13">Sulfatase N-terminal domain-containing protein</fullName>
    </recommendedName>
</protein>
<keyword evidence="9" id="KW-0479">Metal-binding</keyword>
<dbReference type="GO" id="GO:0005886">
    <property type="term" value="C:plasma membrane"/>
    <property type="evidence" value="ECO:0007669"/>
    <property type="project" value="UniProtKB-SubCell"/>
</dbReference>
<feature type="transmembrane region" description="Helical" evidence="12">
    <location>
        <begin position="160"/>
        <end position="177"/>
    </location>
</feature>
<feature type="domain" description="Sulfatase N-terminal" evidence="13">
    <location>
        <begin position="252"/>
        <end position="547"/>
    </location>
</feature>
<evidence type="ECO:0000256" key="10">
    <source>
        <dbReference type="PIRSR" id="PIRSR005091-3"/>
    </source>
</evidence>
<evidence type="ECO:0000256" key="4">
    <source>
        <dbReference type="ARBA" id="ARBA00022475"/>
    </source>
</evidence>
<evidence type="ECO:0000256" key="2">
    <source>
        <dbReference type="ARBA" id="ARBA00004936"/>
    </source>
</evidence>
<keyword evidence="5 12" id="KW-0812">Transmembrane</keyword>
<feature type="compositionally biased region" description="Low complexity" evidence="11">
    <location>
        <begin position="713"/>
        <end position="728"/>
    </location>
</feature>
<dbReference type="CDD" id="cd16015">
    <property type="entry name" value="LTA_synthase"/>
    <property type="match status" value="1"/>
</dbReference>
<feature type="binding site" evidence="9">
    <location>
        <position position="421"/>
    </location>
    <ligand>
        <name>substrate</name>
    </ligand>
</feature>
<evidence type="ECO:0000313" key="15">
    <source>
        <dbReference type="Proteomes" id="UP000051813"/>
    </source>
</evidence>
<keyword evidence="4" id="KW-1003">Cell membrane</keyword>
<evidence type="ECO:0000313" key="14">
    <source>
        <dbReference type="EMBL" id="KRM79453.1"/>
    </source>
</evidence>
<feature type="binding site" evidence="10">
    <location>
        <position position="260"/>
    </location>
    <ligand>
        <name>Mn(2+)</name>
        <dbReference type="ChEBI" id="CHEBI:29035"/>
    </ligand>
</feature>
<dbReference type="AlphaFoldDB" id="A0A0R2BIV9"/>
<dbReference type="PIRSF" id="PIRSF005091">
    <property type="entry name" value="Mmb_sulf_HI1246"/>
    <property type="match status" value="1"/>
</dbReference>
<evidence type="ECO:0000256" key="3">
    <source>
        <dbReference type="ARBA" id="ARBA00009983"/>
    </source>
</evidence>
<feature type="region of interest" description="Disordered" evidence="11">
    <location>
        <begin position="685"/>
        <end position="728"/>
    </location>
</feature>
<dbReference type="RefSeq" id="WP_057755756.1">
    <property type="nucleotide sequence ID" value="NZ_AYYK01000004.1"/>
</dbReference>
<reference evidence="14 15" key="1">
    <citation type="journal article" date="2015" name="Genome Announc.">
        <title>Expanding the biotechnology potential of lactobacilli through comparative genomics of 213 strains and associated genera.</title>
        <authorList>
            <person name="Sun Z."/>
            <person name="Harris H.M."/>
            <person name="McCann A."/>
            <person name="Guo C."/>
            <person name="Argimon S."/>
            <person name="Zhang W."/>
            <person name="Yang X."/>
            <person name="Jeffery I.B."/>
            <person name="Cooney J.C."/>
            <person name="Kagawa T.F."/>
            <person name="Liu W."/>
            <person name="Song Y."/>
            <person name="Salvetti E."/>
            <person name="Wrobel A."/>
            <person name="Rasinkangas P."/>
            <person name="Parkhill J."/>
            <person name="Rea M.C."/>
            <person name="O'Sullivan O."/>
            <person name="Ritari J."/>
            <person name="Douillard F.P."/>
            <person name="Paul Ross R."/>
            <person name="Yang R."/>
            <person name="Briner A.E."/>
            <person name="Felis G.E."/>
            <person name="de Vos W.M."/>
            <person name="Barrangou R."/>
            <person name="Klaenhammer T.R."/>
            <person name="Caufield P.W."/>
            <person name="Cui Y."/>
            <person name="Zhang H."/>
            <person name="O'Toole P.W."/>
        </authorList>
    </citation>
    <scope>NUCLEOTIDE SEQUENCE [LARGE SCALE GENOMIC DNA]</scope>
    <source>
        <strain evidence="14 15">DSM 20335</strain>
    </source>
</reference>
<dbReference type="PANTHER" id="PTHR47371:SF3">
    <property type="entry name" value="PHOSPHOGLYCEROL TRANSFERASE I"/>
    <property type="match status" value="1"/>
</dbReference>
<feature type="transmembrane region" description="Helical" evidence="12">
    <location>
        <begin position="74"/>
        <end position="95"/>
    </location>
</feature>
<dbReference type="Gene3D" id="3.30.1120.170">
    <property type="match status" value="1"/>
</dbReference>
<comment type="pathway">
    <text evidence="2">Cell wall biogenesis; lipoteichoic acid biosynthesis.</text>
</comment>
<sequence>MKKLKISQFVQTRLGFFALLTAVFWIKTVFAYYVDFSLGASDPLQHFLMFFNPIGTTLLLFSMALYIKKPKISYAVMFIIYLLNTILLFANVIYYRQFTDFLTFNTIFSVGKVSSGLGKSTISLLQWYDLLLWLDVILIAIALARHVIKIDPKPLPTKHAFTATTLAVFVFLLNLTLSEANRPQLLTRTFDRNYIVKYLGLDTFMVYDSVKTAQNNQIRSSADGTDINSVLNYTKSHQVPANPEYFGQAKGKNVIILHLESFQQFLIDFKVNGQEVTPFLNSLYHNKNTLAFSNFYHEVGQGKTSDAENMLETGVFGLPEGSVFTSLGTDNTFQGAPAILQQSAGYSSAVFHGNVGSFWNRNHVYKNLGYNYFFDSSYFNTSTEANIGYGLKDKLLFAESIKYLEQLQQPFYTKFITVTNHFPFPLADSDTDFQRPETDDKAVNNYFATAHYLDQAVKEFFDYLNKSGLAKNTLVMIYGDHYGLSDKDNKSLATLMNRSSDDWTALDNMNLQRVPFMLHMDGLKGGIQTQYGGEIDVLPTLLHLLGINTNKYVLFGQDLMSSKLQQLVAFRNNNFVTNKYTVLGGNGANGSIYDNETGELLTELSPALTKQINQWQAEVDHALSLSDSLNMKNLLRFYTPSGFKPVDPSQFNYLDQVNELIQTREKLKGRSTSLYSEKGKSTTSLYITDAPELTDPETDIDSLPKSSSTDGETTTNSASSSSNISSQK</sequence>
<organism evidence="14 15">
    <name type="scientific">Lapidilactobacillus dextrinicus DSM 20335</name>
    <dbReference type="NCBI Taxonomy" id="1423738"/>
    <lineage>
        <taxon>Bacteria</taxon>
        <taxon>Bacillati</taxon>
        <taxon>Bacillota</taxon>
        <taxon>Bacilli</taxon>
        <taxon>Lactobacillales</taxon>
        <taxon>Lactobacillaceae</taxon>
        <taxon>Lapidilactobacillus</taxon>
    </lineage>
</organism>
<dbReference type="Gene3D" id="3.40.720.10">
    <property type="entry name" value="Alkaline Phosphatase, subunit A"/>
    <property type="match status" value="1"/>
</dbReference>
<proteinExistence type="inferred from homology"/>
<evidence type="ECO:0000256" key="12">
    <source>
        <dbReference type="SAM" id="Phobius"/>
    </source>
</evidence>
<feature type="binding site" evidence="10">
    <location>
        <position position="304"/>
    </location>
    <ligand>
        <name>Mn(2+)</name>
        <dbReference type="ChEBI" id="CHEBI:29035"/>
    </ligand>
</feature>
<dbReference type="PANTHER" id="PTHR47371">
    <property type="entry name" value="LIPOTEICHOIC ACID SYNTHASE"/>
    <property type="match status" value="1"/>
</dbReference>
<comment type="caution">
    <text evidence="14">The sequence shown here is derived from an EMBL/GenBank/DDBJ whole genome shotgun (WGS) entry which is preliminary data.</text>
</comment>
<keyword evidence="7 12" id="KW-0472">Membrane</keyword>
<feature type="binding site" evidence="10">
    <location>
        <position position="481"/>
    </location>
    <ligand>
        <name>Mn(2+)</name>
        <dbReference type="ChEBI" id="CHEBI:29035"/>
    </ligand>
</feature>
<evidence type="ECO:0000259" key="13">
    <source>
        <dbReference type="Pfam" id="PF00884"/>
    </source>
</evidence>
<dbReference type="InterPro" id="IPR000917">
    <property type="entry name" value="Sulfatase_N"/>
</dbReference>
<dbReference type="Pfam" id="PF00884">
    <property type="entry name" value="Sulfatase"/>
    <property type="match status" value="1"/>
</dbReference>
<evidence type="ECO:0000256" key="1">
    <source>
        <dbReference type="ARBA" id="ARBA00004651"/>
    </source>
</evidence>
<dbReference type="InterPro" id="IPR017850">
    <property type="entry name" value="Alkaline_phosphatase_core_sf"/>
</dbReference>
<gene>
    <name evidence="14" type="ORF">FC84_GL001632</name>
</gene>
<dbReference type="OrthoDB" id="5901192at2"/>
<accession>A0A0R2BIV9</accession>
<dbReference type="STRING" id="1423738.FC84_GL001632"/>
<evidence type="ECO:0000256" key="6">
    <source>
        <dbReference type="ARBA" id="ARBA00022989"/>
    </source>
</evidence>
<evidence type="ECO:0000256" key="7">
    <source>
        <dbReference type="ARBA" id="ARBA00023136"/>
    </source>
</evidence>
<keyword evidence="15" id="KW-1185">Reference proteome</keyword>
<dbReference type="Proteomes" id="UP000051813">
    <property type="component" value="Unassembled WGS sequence"/>
</dbReference>
<comment type="subcellular location">
    <subcellularLocation>
        <location evidence="1">Cell membrane</location>
        <topology evidence="1">Multi-pass membrane protein</topology>
    </subcellularLocation>
</comment>
<dbReference type="PATRIC" id="fig|1423738.3.peg.1656"/>
<dbReference type="InterPro" id="IPR012160">
    <property type="entry name" value="LtaS-like"/>
</dbReference>
<evidence type="ECO:0000256" key="5">
    <source>
        <dbReference type="ARBA" id="ARBA00022692"/>
    </source>
</evidence>
<evidence type="ECO:0000256" key="9">
    <source>
        <dbReference type="PIRSR" id="PIRSR005091-2"/>
    </source>
</evidence>
<keyword evidence="9" id="KW-0464">Manganese</keyword>
<evidence type="ECO:0000256" key="8">
    <source>
        <dbReference type="PIRSR" id="PIRSR005091-1"/>
    </source>
</evidence>
<feature type="transmembrane region" description="Helical" evidence="12">
    <location>
        <begin position="47"/>
        <end position="67"/>
    </location>
</feature>
<name>A0A0R2BIV9_9LACO</name>
<evidence type="ECO:0000256" key="11">
    <source>
        <dbReference type="SAM" id="MobiDB-lite"/>
    </source>
</evidence>
<feature type="transmembrane region" description="Helical" evidence="12">
    <location>
        <begin position="130"/>
        <end position="148"/>
    </location>
</feature>
<dbReference type="InterPro" id="IPR050448">
    <property type="entry name" value="OpgB/LTA_synthase_biosynth"/>
</dbReference>
<dbReference type="SUPFAM" id="SSF53649">
    <property type="entry name" value="Alkaline phosphatase-like"/>
    <property type="match status" value="1"/>
</dbReference>
<dbReference type="EMBL" id="AYYK01000004">
    <property type="protein sequence ID" value="KRM79453.1"/>
    <property type="molecule type" value="Genomic_DNA"/>
</dbReference>